<dbReference type="InterPro" id="IPR018970">
    <property type="entry name" value="Xul5P/Fru6P_PKetolase_N"/>
</dbReference>
<proteinExistence type="inferred from homology"/>
<evidence type="ECO:0000256" key="1">
    <source>
        <dbReference type="ARBA" id="ARBA00001964"/>
    </source>
</evidence>
<dbReference type="SUPFAM" id="SSF52518">
    <property type="entry name" value="Thiamin diphosphate-binding fold (THDP-binding)"/>
    <property type="match status" value="2"/>
</dbReference>
<keyword evidence="3" id="KW-0786">Thiamine pyrophosphate</keyword>
<evidence type="ECO:0000256" key="2">
    <source>
        <dbReference type="ARBA" id="ARBA00005623"/>
    </source>
</evidence>
<evidence type="ECO:0000259" key="6">
    <source>
        <dbReference type="Pfam" id="PF09364"/>
    </source>
</evidence>
<dbReference type="GO" id="GO:0000287">
    <property type="term" value="F:magnesium ion binding"/>
    <property type="evidence" value="ECO:0007669"/>
    <property type="project" value="UniProtKB-ARBA"/>
</dbReference>
<dbReference type="AlphaFoldDB" id="A0A5N5W335"/>
<dbReference type="PANTHER" id="PTHR31273">
    <property type="entry name" value="PHOSPHOKETOLASE-RELATED"/>
    <property type="match status" value="1"/>
</dbReference>
<reference evidence="7 8" key="1">
    <citation type="journal article" date="2019" name="Microb. Cell Fact.">
        <title>Exploring novel herbicidin analogues by transcriptional regulator overexpression and MS/MS molecular networking.</title>
        <authorList>
            <person name="Shi Y."/>
            <person name="Gu R."/>
            <person name="Li Y."/>
            <person name="Wang X."/>
            <person name="Ren W."/>
            <person name="Li X."/>
            <person name="Wang L."/>
            <person name="Xie Y."/>
            <person name="Hong B."/>
        </authorList>
    </citation>
    <scope>NUCLEOTIDE SEQUENCE [LARGE SCALE GENOMIC DNA]</scope>
    <source>
        <strain evidence="7 8">US-43</strain>
    </source>
</reference>
<dbReference type="EMBL" id="VOKX01000106">
    <property type="protein sequence ID" value="KAB7835773.1"/>
    <property type="molecule type" value="Genomic_DNA"/>
</dbReference>
<dbReference type="OrthoDB" id="9768449at2"/>
<evidence type="ECO:0000313" key="8">
    <source>
        <dbReference type="Proteomes" id="UP000327000"/>
    </source>
</evidence>
<keyword evidence="4" id="KW-0456">Lyase</keyword>
<dbReference type="RefSeq" id="WP_152265230.1">
    <property type="nucleotide sequence ID" value="NZ_VOKX01000106.1"/>
</dbReference>
<dbReference type="InterPro" id="IPR005593">
    <property type="entry name" value="Xul5P/Fru6P_PKetolase"/>
</dbReference>
<dbReference type="InterPro" id="IPR009014">
    <property type="entry name" value="Transketo_C/PFOR_II"/>
</dbReference>
<protein>
    <submittedName>
        <fullName evidence="7">Phosphoketolase</fullName>
    </submittedName>
</protein>
<dbReference type="InterPro" id="IPR019789">
    <property type="entry name" value="Xul5P/Fru6P_PKetolase_ThDP_BS"/>
</dbReference>
<dbReference type="Pfam" id="PF03894">
    <property type="entry name" value="XFP"/>
    <property type="match status" value="1"/>
</dbReference>
<sequence length="711" mass="75937">MWHDLAQRAQESVTDQAVAALTDALDYLCLAQLYLADNPLLQQPLRPAHLKKKPAGHWGVCPPVNRILAALGPLQRALPAGADLRVVHGGGHAAPSALAHAYLTGRLGDVYPWLTRTAKGLHALITGFPHPEIGSEITPLIPGHLYTGGQLGPALAVAQGTVLDAPHRLSVVLIGDGECETGATAASWLGSRALRGTGRHGTVLPVVLLNGQRMGGPSLLAGLTRDELTAYFTGLGHQPVYTDGTDPAHLRTALTQALAASRPLGSRGPHSVLVLTLPKGHGAPATVAGRPVAGTRAVHKTPLPDPVRDREQFTALSAWLASYQPQQLLTSDGHPSPHLIPALPPPRSAPTGCEPPRGCIAASTAVATATGPRPFPAAIAPVFSARAHHGDFRLFSPDELSSNRIDLHDADGSTPPWVVEVLNEELCHAWAQGYTETGRRALIATYEAFAPIATSLITQQLKHRAARRHAGLPPLPSIVYLLTSLGWHNTYTHQNPALTSALLATGDLSVHVLTPADPARTAAALTFALRKLDRCTLVIAGKHPLTHHPHDTIEEEIRHGIAPWPHLSHPGATEPDLVLASAGDLPAHQLTALARRLRAQRPEMRLRYLHIHDLTVLAEPGTRPLALTDEAFTRHFGTRAPILAATAGHPADLHALLGRRHPGPRLTVLGYTDPGRPCTSERLLHHCHLDTTSLWERATALVPHTLRRNLP</sequence>
<dbReference type="Proteomes" id="UP000327000">
    <property type="component" value="Unassembled WGS sequence"/>
</dbReference>
<keyword evidence="8" id="KW-1185">Reference proteome</keyword>
<dbReference type="GO" id="GO:0016832">
    <property type="term" value="F:aldehyde-lyase activity"/>
    <property type="evidence" value="ECO:0007669"/>
    <property type="project" value="InterPro"/>
</dbReference>
<dbReference type="Pfam" id="PF09363">
    <property type="entry name" value="XFP_C"/>
    <property type="match status" value="1"/>
</dbReference>
<organism evidence="7 8">
    <name type="scientific">Streptomyces mobaraensis</name>
    <name type="common">Streptoverticillium mobaraense</name>
    <dbReference type="NCBI Taxonomy" id="35621"/>
    <lineage>
        <taxon>Bacteria</taxon>
        <taxon>Bacillati</taxon>
        <taxon>Actinomycetota</taxon>
        <taxon>Actinomycetes</taxon>
        <taxon>Kitasatosporales</taxon>
        <taxon>Streptomycetaceae</taxon>
        <taxon>Streptomyces</taxon>
    </lineage>
</organism>
<accession>A0A5N5W335</accession>
<dbReference type="InterPro" id="IPR018969">
    <property type="entry name" value="Xul5P/Fru6P_PKetolase_C"/>
</dbReference>
<comment type="caution">
    <text evidence="7">The sequence shown here is derived from an EMBL/GenBank/DDBJ whole genome shotgun (WGS) entry which is preliminary data.</text>
</comment>
<evidence type="ECO:0000313" key="7">
    <source>
        <dbReference type="EMBL" id="KAB7835773.1"/>
    </source>
</evidence>
<feature type="domain" description="Xylulose 5-phosphate/Fructose 6-phosphate phosphoketolase C-terminal" evidence="5">
    <location>
        <begin position="551"/>
        <end position="703"/>
    </location>
</feature>
<dbReference type="Gene3D" id="3.40.50.920">
    <property type="match status" value="1"/>
</dbReference>
<dbReference type="PROSITE" id="PS60003">
    <property type="entry name" value="PHOSPHOKETOLASE_2"/>
    <property type="match status" value="1"/>
</dbReference>
<dbReference type="InterPro" id="IPR029061">
    <property type="entry name" value="THDP-binding"/>
</dbReference>
<evidence type="ECO:0000259" key="5">
    <source>
        <dbReference type="Pfam" id="PF09363"/>
    </source>
</evidence>
<evidence type="ECO:0000256" key="3">
    <source>
        <dbReference type="ARBA" id="ARBA00023052"/>
    </source>
</evidence>
<dbReference type="PANTHER" id="PTHR31273:SF0">
    <property type="entry name" value="PHOSPHOKETOLASE-RELATED"/>
    <property type="match status" value="1"/>
</dbReference>
<gene>
    <name evidence="7" type="ORF">FRZ00_26515</name>
</gene>
<dbReference type="Pfam" id="PF09364">
    <property type="entry name" value="XFP_N"/>
    <property type="match status" value="1"/>
</dbReference>
<dbReference type="Gene3D" id="3.40.50.970">
    <property type="match status" value="2"/>
</dbReference>
<comment type="cofactor">
    <cofactor evidence="1">
        <name>thiamine diphosphate</name>
        <dbReference type="ChEBI" id="CHEBI:58937"/>
    </cofactor>
</comment>
<comment type="similarity">
    <text evidence="2">Belongs to the XFP family.</text>
</comment>
<name>A0A5N5W335_STRMB</name>
<feature type="domain" description="Xylulose 5-phosphate/Fructose 6-phosphate phosphoketolase N-terminal" evidence="6">
    <location>
        <begin position="20"/>
        <end position="344"/>
    </location>
</feature>
<dbReference type="GO" id="GO:0005975">
    <property type="term" value="P:carbohydrate metabolic process"/>
    <property type="evidence" value="ECO:0007669"/>
    <property type="project" value="InterPro"/>
</dbReference>
<evidence type="ECO:0000256" key="4">
    <source>
        <dbReference type="ARBA" id="ARBA00023239"/>
    </source>
</evidence>